<evidence type="ECO:0000256" key="2">
    <source>
        <dbReference type="ARBA" id="ARBA00022771"/>
    </source>
</evidence>
<dbReference type="Pfam" id="PF21173">
    <property type="entry name" value="DksA-like_N"/>
    <property type="match status" value="1"/>
</dbReference>
<dbReference type="InterPro" id="IPR048487">
    <property type="entry name" value="DksA-like_N"/>
</dbReference>
<dbReference type="PROSITE" id="PS51128">
    <property type="entry name" value="ZF_DKSA_2"/>
    <property type="match status" value="1"/>
</dbReference>
<dbReference type="PANTHER" id="PTHR33823">
    <property type="entry name" value="RNA POLYMERASE-BINDING TRANSCRIPTION FACTOR DKSA-RELATED"/>
    <property type="match status" value="1"/>
</dbReference>
<sequence>MDIKQYETLISDRIAELTKNIRRIEKDLEQPLDSDLEDQAIDLEDDEVLEGIAQANQQEVRLLGQALDRIKDGTYGICQKCGDDISPERLNAVLYAQVCRVCAAQAEASR</sequence>
<dbReference type="EMBL" id="QBUD01000004">
    <property type="protein sequence ID" value="PUB15635.1"/>
    <property type="molecule type" value="Genomic_DNA"/>
</dbReference>
<dbReference type="Pfam" id="PF01258">
    <property type="entry name" value="zf-dskA_traR"/>
    <property type="match status" value="1"/>
</dbReference>
<keyword evidence="3" id="KW-0862">Zinc</keyword>
<dbReference type="RefSeq" id="WP_211095465.1">
    <property type="nucleotide sequence ID" value="NZ_QBUD01000004.1"/>
</dbReference>
<proteinExistence type="predicted"/>
<organism evidence="7 8">
    <name type="scientific">Yoonia sediminilitoris</name>
    <dbReference type="NCBI Taxonomy" id="1286148"/>
    <lineage>
        <taxon>Bacteria</taxon>
        <taxon>Pseudomonadati</taxon>
        <taxon>Pseudomonadota</taxon>
        <taxon>Alphaproteobacteria</taxon>
        <taxon>Rhodobacterales</taxon>
        <taxon>Paracoccaceae</taxon>
        <taxon>Yoonia</taxon>
    </lineage>
</organism>
<dbReference type="InterPro" id="IPR000962">
    <property type="entry name" value="Znf_DskA_TraR"/>
</dbReference>
<protein>
    <submittedName>
        <fullName evidence="7">TraR/DksA family transcriptional regulator</fullName>
    </submittedName>
</protein>
<evidence type="ECO:0000256" key="3">
    <source>
        <dbReference type="ARBA" id="ARBA00022833"/>
    </source>
</evidence>
<dbReference type="SUPFAM" id="SSF109635">
    <property type="entry name" value="DnaK suppressor protein DksA, alpha-hairpin domain"/>
    <property type="match status" value="1"/>
</dbReference>
<dbReference type="PANTHER" id="PTHR33823:SF4">
    <property type="entry name" value="GENERAL STRESS PROTEIN 16O"/>
    <property type="match status" value="1"/>
</dbReference>
<evidence type="ECO:0000259" key="6">
    <source>
        <dbReference type="Pfam" id="PF21173"/>
    </source>
</evidence>
<evidence type="ECO:0000256" key="1">
    <source>
        <dbReference type="ARBA" id="ARBA00022723"/>
    </source>
</evidence>
<keyword evidence="2" id="KW-0863">Zinc-finger</keyword>
<dbReference type="Proteomes" id="UP000244523">
    <property type="component" value="Unassembled WGS sequence"/>
</dbReference>
<evidence type="ECO:0000259" key="5">
    <source>
        <dbReference type="Pfam" id="PF01258"/>
    </source>
</evidence>
<dbReference type="Gene3D" id="1.20.120.910">
    <property type="entry name" value="DksA, coiled-coil domain"/>
    <property type="match status" value="1"/>
</dbReference>
<comment type="caution">
    <text evidence="7">The sequence shown here is derived from an EMBL/GenBank/DDBJ whole genome shotgun (WGS) entry which is preliminary data.</text>
</comment>
<dbReference type="GO" id="GO:0008270">
    <property type="term" value="F:zinc ion binding"/>
    <property type="evidence" value="ECO:0007669"/>
    <property type="project" value="UniProtKB-KW"/>
</dbReference>
<dbReference type="AlphaFoldDB" id="A0A2T6KIT5"/>
<gene>
    <name evidence="7" type="ORF">C8N45_104255</name>
</gene>
<feature type="domain" description="DnaK suppressor protein-like N-terminal" evidence="6">
    <location>
        <begin position="6"/>
        <end position="70"/>
    </location>
</feature>
<feature type="zinc finger region" description="dksA C4-type" evidence="4">
    <location>
        <begin position="78"/>
        <end position="102"/>
    </location>
</feature>
<dbReference type="SUPFAM" id="SSF57716">
    <property type="entry name" value="Glucocorticoid receptor-like (DNA-binding domain)"/>
    <property type="match status" value="1"/>
</dbReference>
<evidence type="ECO:0000313" key="7">
    <source>
        <dbReference type="EMBL" id="PUB15635.1"/>
    </source>
</evidence>
<evidence type="ECO:0000313" key="8">
    <source>
        <dbReference type="Proteomes" id="UP000244523"/>
    </source>
</evidence>
<dbReference type="InterPro" id="IPR037187">
    <property type="entry name" value="DnaK_N"/>
</dbReference>
<keyword evidence="8" id="KW-1185">Reference proteome</keyword>
<keyword evidence="1" id="KW-0479">Metal-binding</keyword>
<reference evidence="7 8" key="1">
    <citation type="submission" date="2018-04" db="EMBL/GenBank/DDBJ databases">
        <title>Genomic Encyclopedia of Archaeal and Bacterial Type Strains, Phase II (KMG-II): from individual species to whole genera.</title>
        <authorList>
            <person name="Goeker M."/>
        </authorList>
    </citation>
    <scope>NUCLEOTIDE SEQUENCE [LARGE SCALE GENOMIC DNA]</scope>
    <source>
        <strain evidence="7 8">DSM 29955</strain>
    </source>
</reference>
<evidence type="ECO:0000256" key="4">
    <source>
        <dbReference type="PROSITE-ProRule" id="PRU00510"/>
    </source>
</evidence>
<accession>A0A2T6KIT5</accession>
<feature type="domain" description="Zinc finger DksA/TraR C4-type" evidence="5">
    <location>
        <begin position="73"/>
        <end position="107"/>
    </location>
</feature>
<name>A0A2T6KIT5_9RHOB</name>